<evidence type="ECO:0000256" key="3">
    <source>
        <dbReference type="PIRSR" id="PIRSR002703-1"/>
    </source>
</evidence>
<reference evidence="4 5" key="1">
    <citation type="journal article" date="2023" name="G3 (Bethesda)">
        <title>A haplotype-resolved chromosome-scale genome for Quercus rubra L. provides insights into the genetics of adaptive traits for red oak species.</title>
        <authorList>
            <person name="Kapoor B."/>
            <person name="Jenkins J."/>
            <person name="Schmutz J."/>
            <person name="Zhebentyayeva T."/>
            <person name="Kuelheim C."/>
            <person name="Coggeshall M."/>
            <person name="Heim C."/>
            <person name="Lasky J.R."/>
            <person name="Leites L."/>
            <person name="Islam-Faridi N."/>
            <person name="Romero-Severson J."/>
            <person name="DeLeo V.L."/>
            <person name="Lucas S.M."/>
            <person name="Lazic D."/>
            <person name="Gailing O."/>
            <person name="Carlson J."/>
            <person name="Staton M."/>
        </authorList>
    </citation>
    <scope>NUCLEOTIDE SEQUENCE [LARGE SCALE GENOMIC DNA]</scope>
    <source>
        <strain evidence="4">Pseudo-F2</strain>
    </source>
</reference>
<comment type="similarity">
    <text evidence="1">Belongs to the thaumatin family.</text>
</comment>
<dbReference type="Gene3D" id="2.60.110.10">
    <property type="entry name" value="Thaumatin"/>
    <property type="match status" value="1"/>
</dbReference>
<dbReference type="AlphaFoldDB" id="A0AAN7HZI9"/>
<evidence type="ECO:0000313" key="4">
    <source>
        <dbReference type="EMBL" id="KAK4559855.1"/>
    </source>
</evidence>
<feature type="disulfide bond" evidence="3">
    <location>
        <begin position="111"/>
        <end position="188"/>
    </location>
</feature>
<feature type="disulfide bond" evidence="3">
    <location>
        <begin position="116"/>
        <end position="171"/>
    </location>
</feature>
<sequence>MPGGGRQINKGGIWSLELEVSPRSQATGRIWARTGCSFDGSGRGSCQTGDCDGLLQCKAYGTPPLTLAEFTLNLASTSRAATIDQNLDYYDVSVVDGFNVPMAFSPTTGECTGTDCTGDLNGLCPKELKVPGGCKTPCAVFKTDEYCCTSSFSTPQSCPPTNYSVIFKGACPSAVSYAYDSKLNMYTCPTGNNYKVVFCPDPE</sequence>
<dbReference type="FunFam" id="2.60.110.10:FF:000003">
    <property type="entry name" value="Thaumatin I"/>
    <property type="match status" value="1"/>
</dbReference>
<dbReference type="Proteomes" id="UP001324115">
    <property type="component" value="Unassembled WGS sequence"/>
</dbReference>
<dbReference type="InterPro" id="IPR037176">
    <property type="entry name" value="Osmotin/thaumatin-like_sf"/>
</dbReference>
<dbReference type="InterPro" id="IPR001938">
    <property type="entry name" value="Thaumatin"/>
</dbReference>
<organism evidence="4 5">
    <name type="scientific">Quercus rubra</name>
    <name type="common">Northern red oak</name>
    <name type="synonym">Quercus borealis</name>
    <dbReference type="NCBI Taxonomy" id="3512"/>
    <lineage>
        <taxon>Eukaryota</taxon>
        <taxon>Viridiplantae</taxon>
        <taxon>Streptophyta</taxon>
        <taxon>Embryophyta</taxon>
        <taxon>Tracheophyta</taxon>
        <taxon>Spermatophyta</taxon>
        <taxon>Magnoliopsida</taxon>
        <taxon>eudicotyledons</taxon>
        <taxon>Gunneridae</taxon>
        <taxon>Pentapetalae</taxon>
        <taxon>rosids</taxon>
        <taxon>fabids</taxon>
        <taxon>Fagales</taxon>
        <taxon>Fagaceae</taxon>
        <taxon>Quercus</taxon>
    </lineage>
</organism>
<dbReference type="EMBL" id="JAXUIC010000012">
    <property type="protein sequence ID" value="KAK4559855.1"/>
    <property type="molecule type" value="Genomic_DNA"/>
</dbReference>
<proteinExistence type="inferred from homology"/>
<dbReference type="Pfam" id="PF00314">
    <property type="entry name" value="Thaumatin"/>
    <property type="match status" value="1"/>
</dbReference>
<feature type="disulfide bond" evidence="3">
    <location>
        <begin position="124"/>
        <end position="134"/>
    </location>
</feature>
<evidence type="ECO:0000256" key="1">
    <source>
        <dbReference type="ARBA" id="ARBA00010607"/>
    </source>
</evidence>
<evidence type="ECO:0000313" key="5">
    <source>
        <dbReference type="Proteomes" id="UP001324115"/>
    </source>
</evidence>
<dbReference type="PANTHER" id="PTHR31048">
    <property type="entry name" value="OS03G0233200 PROTEIN"/>
    <property type="match status" value="1"/>
</dbReference>
<evidence type="ECO:0000256" key="2">
    <source>
        <dbReference type="ARBA" id="ARBA00023157"/>
    </source>
</evidence>
<accession>A0AAN7HZI9</accession>
<dbReference type="InterPro" id="IPR017949">
    <property type="entry name" value="Thaumatin_CS"/>
</dbReference>
<dbReference type="PROSITE" id="PS51367">
    <property type="entry name" value="THAUMATIN_2"/>
    <property type="match status" value="1"/>
</dbReference>
<evidence type="ECO:0008006" key="6">
    <source>
        <dbReference type="Google" id="ProtNLM"/>
    </source>
</evidence>
<comment type="caution">
    <text evidence="4">The sequence shown here is derived from an EMBL/GenBank/DDBJ whole genome shotgun (WGS) entry which is preliminary data.</text>
</comment>
<feature type="disulfide bond" evidence="3">
    <location>
        <begin position="138"/>
        <end position="147"/>
    </location>
</feature>
<feature type="disulfide bond" evidence="3">
    <location>
        <begin position="51"/>
        <end position="57"/>
    </location>
</feature>
<feature type="disulfide bond" evidence="3">
    <location>
        <begin position="36"/>
        <end position="46"/>
    </location>
</feature>
<dbReference type="SUPFAM" id="SSF49870">
    <property type="entry name" value="Osmotin, thaumatin-like protein"/>
    <property type="match status" value="1"/>
</dbReference>
<feature type="disulfide bond" evidence="3">
    <location>
        <begin position="148"/>
        <end position="158"/>
    </location>
</feature>
<gene>
    <name evidence="4" type="ORF">RGQ29_008867</name>
</gene>
<dbReference type="SMART" id="SM00205">
    <property type="entry name" value="THN"/>
    <property type="match status" value="1"/>
</dbReference>
<dbReference type="PROSITE" id="PS00316">
    <property type="entry name" value="THAUMATIN_1"/>
    <property type="match status" value="1"/>
</dbReference>
<name>A0AAN7HZI9_QUERU</name>
<protein>
    <recommendedName>
        <fullName evidence="6">Thaumatin-like protein</fullName>
    </recommendedName>
</protein>
<keyword evidence="2 3" id="KW-1015">Disulfide bond</keyword>
<dbReference type="PIRSF" id="PIRSF002703">
    <property type="entry name" value="Thaumatin"/>
    <property type="match status" value="1"/>
</dbReference>
<keyword evidence="5" id="KW-1185">Reference proteome</keyword>